<reference evidence="10 11" key="1">
    <citation type="journal article" date="2013" name="Nat. Genet.">
        <title>The high-quality draft genome of peach (Prunus persica) identifies unique patterns of genetic diversity, domestication and genome evolution.</title>
        <authorList>
            <consortium name="International Peach Genome Initiative"/>
            <person name="Verde I."/>
            <person name="Abbott A.G."/>
            <person name="Scalabrin S."/>
            <person name="Jung S."/>
            <person name="Shu S."/>
            <person name="Marroni F."/>
            <person name="Zhebentyayeva T."/>
            <person name="Dettori M.T."/>
            <person name="Grimwood J."/>
            <person name="Cattonaro F."/>
            <person name="Zuccolo A."/>
            <person name="Rossini L."/>
            <person name="Jenkins J."/>
            <person name="Vendramin E."/>
            <person name="Meisel L.A."/>
            <person name="Decroocq V."/>
            <person name="Sosinski B."/>
            <person name="Prochnik S."/>
            <person name="Mitros T."/>
            <person name="Policriti A."/>
            <person name="Cipriani G."/>
            <person name="Dondini L."/>
            <person name="Ficklin S."/>
            <person name="Goodstein D.M."/>
            <person name="Xuan P."/>
            <person name="Del Fabbro C."/>
            <person name="Aramini V."/>
            <person name="Copetti D."/>
            <person name="Gonzalez S."/>
            <person name="Horner D.S."/>
            <person name="Falchi R."/>
            <person name="Lucas S."/>
            <person name="Mica E."/>
            <person name="Maldonado J."/>
            <person name="Lazzari B."/>
            <person name="Bielenberg D."/>
            <person name="Pirona R."/>
            <person name="Miculan M."/>
            <person name="Barakat A."/>
            <person name="Testolin R."/>
            <person name="Stella A."/>
            <person name="Tartarini S."/>
            <person name="Tonutti P."/>
            <person name="Arus P."/>
            <person name="Orellana A."/>
            <person name="Wells C."/>
            <person name="Main D."/>
            <person name="Vizzotto G."/>
            <person name="Silva H."/>
            <person name="Salamini F."/>
            <person name="Schmutz J."/>
            <person name="Morgante M."/>
            <person name="Rokhsar D.S."/>
        </authorList>
    </citation>
    <scope>NUCLEOTIDE SEQUENCE [LARGE SCALE GENOMIC DNA]</scope>
    <source>
        <strain evidence="11">cv. Nemared</strain>
    </source>
</reference>
<evidence type="ECO:0000256" key="9">
    <source>
        <dbReference type="SAM" id="Phobius"/>
    </source>
</evidence>
<keyword evidence="5 9" id="KW-1133">Transmembrane helix</keyword>
<dbReference type="EMBL" id="CM007658">
    <property type="protein sequence ID" value="ONH89579.1"/>
    <property type="molecule type" value="Genomic_DNA"/>
</dbReference>
<evidence type="ECO:0000256" key="6">
    <source>
        <dbReference type="ARBA" id="ARBA00023136"/>
    </source>
</evidence>
<dbReference type="GO" id="GO:0016811">
    <property type="term" value="F:hydrolase activity, acting on carbon-nitrogen (but not peptide) bonds, in linear amides"/>
    <property type="evidence" value="ECO:0007669"/>
    <property type="project" value="InterPro"/>
</dbReference>
<evidence type="ECO:0000256" key="7">
    <source>
        <dbReference type="PIRSR" id="PIRSR608901-1"/>
    </source>
</evidence>
<evidence type="ECO:0000256" key="1">
    <source>
        <dbReference type="ARBA" id="ARBA00004141"/>
    </source>
</evidence>
<keyword evidence="6 9" id="KW-0472">Membrane</keyword>
<keyword evidence="3 9" id="KW-0812">Transmembrane</keyword>
<protein>
    <recommendedName>
        <fullName evidence="12">Alkaline ceramidase</fullName>
    </recommendedName>
</protein>
<feature type="binding site" evidence="7">
    <location>
        <position position="19"/>
    </location>
    <ligand>
        <name>Ca(2+)</name>
        <dbReference type="ChEBI" id="CHEBI:29108"/>
    </ligand>
</feature>
<dbReference type="Pfam" id="PF05875">
    <property type="entry name" value="Ceramidase"/>
    <property type="match status" value="1"/>
</dbReference>
<dbReference type="GO" id="GO:0006914">
    <property type="term" value="P:autophagy"/>
    <property type="evidence" value="ECO:0007669"/>
    <property type="project" value="InterPro"/>
</dbReference>
<comment type="cofactor">
    <cofactor evidence="8">
        <name>Zn(2+)</name>
        <dbReference type="ChEBI" id="CHEBI:29105"/>
    </cofactor>
</comment>
<feature type="binding site" evidence="7">
    <location>
        <position position="17"/>
    </location>
    <ligand>
        <name>Ca(2+)</name>
        <dbReference type="ChEBI" id="CHEBI:29108"/>
    </ligand>
</feature>
<comment type="similarity">
    <text evidence="2">Belongs to the alkaline ceramidase family.</text>
</comment>
<evidence type="ECO:0000256" key="4">
    <source>
        <dbReference type="ARBA" id="ARBA00022801"/>
    </source>
</evidence>
<comment type="subcellular location">
    <subcellularLocation>
        <location evidence="1">Membrane</location>
        <topology evidence="1">Multi-pass membrane protein</topology>
    </subcellularLocation>
</comment>
<dbReference type="AlphaFoldDB" id="A0A251MTG4"/>
<dbReference type="STRING" id="3760.A0A251MTG4"/>
<dbReference type="PANTHER" id="PTHR46852">
    <property type="entry name" value="ALKALINE CERAMIDASE"/>
    <property type="match status" value="1"/>
</dbReference>
<evidence type="ECO:0000313" key="11">
    <source>
        <dbReference type="Proteomes" id="UP000006882"/>
    </source>
</evidence>
<name>A0A251MTG4_PRUPE</name>
<evidence type="ECO:0000256" key="8">
    <source>
        <dbReference type="PIRSR" id="PIRSR608901-2"/>
    </source>
</evidence>
<dbReference type="GO" id="GO:0006672">
    <property type="term" value="P:ceramide metabolic process"/>
    <property type="evidence" value="ECO:0007669"/>
    <property type="project" value="InterPro"/>
</dbReference>
<dbReference type="GO" id="GO:0098542">
    <property type="term" value="P:defense response to other organism"/>
    <property type="evidence" value="ECO:0007669"/>
    <property type="project" value="InterPro"/>
</dbReference>
<evidence type="ECO:0008006" key="12">
    <source>
        <dbReference type="Google" id="ProtNLM"/>
    </source>
</evidence>
<evidence type="ECO:0000313" key="10">
    <source>
        <dbReference type="EMBL" id="ONH89579.1"/>
    </source>
</evidence>
<feature type="binding site" evidence="7">
    <location>
        <position position="16"/>
    </location>
    <ligand>
        <name>Ca(2+)</name>
        <dbReference type="ChEBI" id="CHEBI:29108"/>
    </ligand>
</feature>
<keyword evidence="7" id="KW-0106">Calcium</keyword>
<dbReference type="InterPro" id="IPR008901">
    <property type="entry name" value="ACER"/>
</dbReference>
<dbReference type="GO" id="GO:0009651">
    <property type="term" value="P:response to salt stress"/>
    <property type="evidence" value="ECO:0007669"/>
    <property type="project" value="InterPro"/>
</dbReference>
<feature type="binding site" evidence="7">
    <location>
        <position position="21"/>
    </location>
    <ligand>
        <name>Ca(2+)</name>
        <dbReference type="ChEBI" id="CHEBI:29108"/>
    </ligand>
</feature>
<feature type="binding site" evidence="8">
    <location>
        <position position="78"/>
    </location>
    <ligand>
        <name>Zn(2+)</name>
        <dbReference type="ChEBI" id="CHEBI:29105"/>
        <note>catalytic</note>
    </ligand>
</feature>
<dbReference type="Proteomes" id="UP000006882">
    <property type="component" value="Chromosome G8"/>
</dbReference>
<dbReference type="InterPro" id="IPR044219">
    <property type="entry name" value="ACER_plant"/>
</dbReference>
<feature type="binding site" evidence="7">
    <location>
        <position position="30"/>
    </location>
    <ligand>
        <name>Ca(2+)</name>
        <dbReference type="ChEBI" id="CHEBI:29108"/>
    </ligand>
</feature>
<keyword evidence="7" id="KW-0479">Metal-binding</keyword>
<sequence length="84" mass="9718">MADDLSSFWGPVTSKDWCEQNYVYSSFIAEFFNTISNISGILLALISLINALRQRFEKRFSVLHISNMILAIRSMLYHATLQRL</sequence>
<proteinExistence type="inferred from homology"/>
<dbReference type="Gramene" id="ONH89579">
    <property type="protein sequence ID" value="ONH89579"/>
    <property type="gene ID" value="PRUPE_8G003100"/>
</dbReference>
<evidence type="ECO:0000256" key="5">
    <source>
        <dbReference type="ARBA" id="ARBA00022989"/>
    </source>
</evidence>
<keyword evidence="8" id="KW-0862">Zinc</keyword>
<keyword evidence="4" id="KW-0378">Hydrolase</keyword>
<keyword evidence="11" id="KW-1185">Reference proteome</keyword>
<evidence type="ECO:0000256" key="3">
    <source>
        <dbReference type="ARBA" id="ARBA00022692"/>
    </source>
</evidence>
<dbReference type="eggNOG" id="KOG2329">
    <property type="taxonomic scope" value="Eukaryota"/>
</dbReference>
<dbReference type="GO" id="GO:0016020">
    <property type="term" value="C:membrane"/>
    <property type="evidence" value="ECO:0007669"/>
    <property type="project" value="UniProtKB-SubCell"/>
</dbReference>
<dbReference type="GO" id="GO:0046872">
    <property type="term" value="F:metal ion binding"/>
    <property type="evidence" value="ECO:0007669"/>
    <property type="project" value="UniProtKB-KW"/>
</dbReference>
<accession>A0A251MTG4</accession>
<organism evidence="10 11">
    <name type="scientific">Prunus persica</name>
    <name type="common">Peach</name>
    <name type="synonym">Amygdalus persica</name>
    <dbReference type="NCBI Taxonomy" id="3760"/>
    <lineage>
        <taxon>Eukaryota</taxon>
        <taxon>Viridiplantae</taxon>
        <taxon>Streptophyta</taxon>
        <taxon>Embryophyta</taxon>
        <taxon>Tracheophyta</taxon>
        <taxon>Spermatophyta</taxon>
        <taxon>Magnoliopsida</taxon>
        <taxon>eudicotyledons</taxon>
        <taxon>Gunneridae</taxon>
        <taxon>Pentapetalae</taxon>
        <taxon>rosids</taxon>
        <taxon>fabids</taxon>
        <taxon>Rosales</taxon>
        <taxon>Rosaceae</taxon>
        <taxon>Amygdaloideae</taxon>
        <taxon>Amygdaleae</taxon>
        <taxon>Prunus</taxon>
    </lineage>
</organism>
<gene>
    <name evidence="10" type="ORF">PRUPE_8G003100</name>
</gene>
<dbReference type="PANTHER" id="PTHR46852:SF1">
    <property type="entry name" value="ALKALINE PHYTOCERAMIDASE FAMILY PROTEIN, EXPRESSED"/>
    <property type="match status" value="1"/>
</dbReference>
<feature type="transmembrane region" description="Helical" evidence="9">
    <location>
        <begin position="31"/>
        <end position="49"/>
    </location>
</feature>
<evidence type="ECO:0000256" key="2">
    <source>
        <dbReference type="ARBA" id="ARBA00009780"/>
    </source>
</evidence>